<feature type="domain" description="C2H2-type" evidence="7">
    <location>
        <begin position="376"/>
        <end position="404"/>
    </location>
</feature>
<evidence type="ECO:0000256" key="3">
    <source>
        <dbReference type="ARBA" id="ARBA00022771"/>
    </source>
</evidence>
<dbReference type="Proteomes" id="UP001201163">
    <property type="component" value="Unassembled WGS sequence"/>
</dbReference>
<keyword evidence="3 5" id="KW-0863">Zinc-finger</keyword>
<evidence type="ECO:0000313" key="9">
    <source>
        <dbReference type="Proteomes" id="UP001201163"/>
    </source>
</evidence>
<evidence type="ECO:0000259" key="7">
    <source>
        <dbReference type="PROSITE" id="PS50157"/>
    </source>
</evidence>
<comment type="caution">
    <text evidence="8">The sequence shown here is derived from an EMBL/GenBank/DDBJ whole genome shotgun (WGS) entry which is preliminary data.</text>
</comment>
<evidence type="ECO:0000256" key="6">
    <source>
        <dbReference type="SAM" id="MobiDB-lite"/>
    </source>
</evidence>
<dbReference type="FunFam" id="3.30.160.60:FF:000100">
    <property type="entry name" value="Zinc finger 45-like"/>
    <property type="match status" value="1"/>
</dbReference>
<sequence length="478" mass="52736">MFRYNFVRLRLGPRGRSGTPISTDTYTRIQPAPLSYVSTHTGSLGTNLQLSSALTSTTSRPSVTTCDYGQGNQWLSSLARMMQHQQPSAAICGLSDSQSYWEERCGQSSAPEAARIPSPVQSDPDLDFFHDCHGQECCLYGPVVPTSSSHNDYPPSLRNHPFSSLKSPVELQQDSPVFPNSDDGFFPARYPDVPVTPHYPVIATISPLGTPIALGVARRSTFCEGVPDSQNVVANDPIADPVSYSSEDRCPPIGYQWMCASLNTAQSLDVDRYSSGSHMALTPYYDSQNIKSDVLYMSHNVQSPQPYSSPDHLPTSHPPPEKHSDLLTMASSRQGKEAAPTELSPAIRVFIKVPPVLPPVLSQSESIIAAVAEKQHHCLLCGISFTQSQVLNRHMKDKHEDKRSCAHCSSFKWSRGRPHLYRRHLRAKHSELTFSGDPPGSTRKAHVLRARQYKFPNNRSQVISRGLVPNQCSPLSLT</sequence>
<keyword evidence="1" id="KW-0479">Metal-binding</keyword>
<keyword evidence="4" id="KW-0862">Zinc</keyword>
<gene>
    <name evidence="8" type="ORF">EDB92DRAFT_1816274</name>
</gene>
<dbReference type="Gene3D" id="3.30.160.60">
    <property type="entry name" value="Classic Zinc Finger"/>
    <property type="match status" value="1"/>
</dbReference>
<dbReference type="EMBL" id="JAKELL010000026">
    <property type="protein sequence ID" value="KAH8991497.1"/>
    <property type="molecule type" value="Genomic_DNA"/>
</dbReference>
<organism evidence="8 9">
    <name type="scientific">Lactarius akahatsu</name>
    <dbReference type="NCBI Taxonomy" id="416441"/>
    <lineage>
        <taxon>Eukaryota</taxon>
        <taxon>Fungi</taxon>
        <taxon>Dikarya</taxon>
        <taxon>Basidiomycota</taxon>
        <taxon>Agaricomycotina</taxon>
        <taxon>Agaricomycetes</taxon>
        <taxon>Russulales</taxon>
        <taxon>Russulaceae</taxon>
        <taxon>Lactarius</taxon>
    </lineage>
</organism>
<accession>A0AAD4LJE0</accession>
<evidence type="ECO:0000256" key="2">
    <source>
        <dbReference type="ARBA" id="ARBA00022737"/>
    </source>
</evidence>
<evidence type="ECO:0000256" key="4">
    <source>
        <dbReference type="ARBA" id="ARBA00022833"/>
    </source>
</evidence>
<evidence type="ECO:0000256" key="1">
    <source>
        <dbReference type="ARBA" id="ARBA00022723"/>
    </source>
</evidence>
<evidence type="ECO:0000256" key="5">
    <source>
        <dbReference type="PROSITE-ProRule" id="PRU00042"/>
    </source>
</evidence>
<feature type="region of interest" description="Disordered" evidence="6">
    <location>
        <begin position="301"/>
        <end position="325"/>
    </location>
</feature>
<dbReference type="InterPro" id="IPR013087">
    <property type="entry name" value="Znf_C2H2_type"/>
</dbReference>
<keyword evidence="2" id="KW-0677">Repeat</keyword>
<dbReference type="SMART" id="SM00355">
    <property type="entry name" value="ZnF_C2H2"/>
    <property type="match status" value="1"/>
</dbReference>
<protein>
    <recommendedName>
        <fullName evidence="7">C2H2-type domain-containing protein</fullName>
    </recommendedName>
</protein>
<evidence type="ECO:0000313" key="8">
    <source>
        <dbReference type="EMBL" id="KAH8991497.1"/>
    </source>
</evidence>
<dbReference type="GO" id="GO:0008270">
    <property type="term" value="F:zinc ion binding"/>
    <property type="evidence" value="ECO:0007669"/>
    <property type="project" value="UniProtKB-KW"/>
</dbReference>
<name>A0AAD4LJE0_9AGAM</name>
<proteinExistence type="predicted"/>
<reference evidence="8" key="1">
    <citation type="submission" date="2022-01" db="EMBL/GenBank/DDBJ databases">
        <title>Comparative genomics reveals a dynamic genome evolution in the ectomycorrhizal milk-cap (Lactarius) mushrooms.</title>
        <authorList>
            <consortium name="DOE Joint Genome Institute"/>
            <person name="Lebreton A."/>
            <person name="Tang N."/>
            <person name="Kuo A."/>
            <person name="LaButti K."/>
            <person name="Drula E."/>
            <person name="Barry K."/>
            <person name="Clum A."/>
            <person name="Lipzen A."/>
            <person name="Mousain D."/>
            <person name="Ng V."/>
            <person name="Wang R."/>
            <person name="Wang X."/>
            <person name="Dai Y."/>
            <person name="Henrissat B."/>
            <person name="Grigoriev I.V."/>
            <person name="Guerin-Laguette A."/>
            <person name="Yu F."/>
            <person name="Martin F.M."/>
        </authorList>
    </citation>
    <scope>NUCLEOTIDE SEQUENCE</scope>
    <source>
        <strain evidence="8">QP</strain>
    </source>
</reference>
<dbReference type="AlphaFoldDB" id="A0AAD4LJE0"/>
<dbReference type="PROSITE" id="PS50157">
    <property type="entry name" value="ZINC_FINGER_C2H2_2"/>
    <property type="match status" value="1"/>
</dbReference>
<dbReference type="PROSITE" id="PS00028">
    <property type="entry name" value="ZINC_FINGER_C2H2_1"/>
    <property type="match status" value="1"/>
</dbReference>
<keyword evidence="9" id="KW-1185">Reference proteome</keyword>